<evidence type="ECO:0000313" key="1">
    <source>
        <dbReference type="EMBL" id="KAK0422739.1"/>
    </source>
</evidence>
<gene>
    <name evidence="1" type="ORF">QR680_007753</name>
</gene>
<accession>A0AA39IGM1</accession>
<reference evidence="1" key="1">
    <citation type="submission" date="2023-06" db="EMBL/GenBank/DDBJ databases">
        <title>Genomic analysis of the entomopathogenic nematode Steinernema hermaphroditum.</title>
        <authorList>
            <person name="Schwarz E.M."/>
            <person name="Heppert J.K."/>
            <person name="Baniya A."/>
            <person name="Schwartz H.T."/>
            <person name="Tan C.-H."/>
            <person name="Antoshechkin I."/>
            <person name="Sternberg P.W."/>
            <person name="Goodrich-Blair H."/>
            <person name="Dillman A.R."/>
        </authorList>
    </citation>
    <scope>NUCLEOTIDE SEQUENCE</scope>
    <source>
        <strain evidence="1">PS9179</strain>
        <tissue evidence="1">Whole animal</tissue>
    </source>
</reference>
<name>A0AA39IGM1_9BILA</name>
<dbReference type="AlphaFoldDB" id="A0AA39IGM1"/>
<organism evidence="1 2">
    <name type="scientific">Steinernema hermaphroditum</name>
    <dbReference type="NCBI Taxonomy" id="289476"/>
    <lineage>
        <taxon>Eukaryota</taxon>
        <taxon>Metazoa</taxon>
        <taxon>Ecdysozoa</taxon>
        <taxon>Nematoda</taxon>
        <taxon>Chromadorea</taxon>
        <taxon>Rhabditida</taxon>
        <taxon>Tylenchina</taxon>
        <taxon>Panagrolaimomorpha</taxon>
        <taxon>Strongyloidoidea</taxon>
        <taxon>Steinernematidae</taxon>
        <taxon>Steinernema</taxon>
    </lineage>
</organism>
<keyword evidence="2" id="KW-1185">Reference proteome</keyword>
<dbReference type="Proteomes" id="UP001175271">
    <property type="component" value="Unassembled WGS sequence"/>
</dbReference>
<sequence length="220" mass="24500">MAEPIEDLLYGLLSHSLPTQVDALFKYLVPLPKPLVDGNVFLDDLRRRGADLLEDPATLKLFEEAVEFAKTSLGRGCDYELVGNYFNAVSSAYVSGAAALQNEALQKENDQLKGDLKRLESYARLVEGDNSKMAKKLAAMTLKTDSDELDIAAEMANLSLAADQHPNSENFLLEKERETAKALSVVRKARNRLRRLRKTQTSAWQRRPLSSNCLQLSSIT</sequence>
<dbReference type="EMBL" id="JAUCMV010000001">
    <property type="protein sequence ID" value="KAK0422739.1"/>
    <property type="molecule type" value="Genomic_DNA"/>
</dbReference>
<evidence type="ECO:0000313" key="2">
    <source>
        <dbReference type="Proteomes" id="UP001175271"/>
    </source>
</evidence>
<comment type="caution">
    <text evidence="1">The sequence shown here is derived from an EMBL/GenBank/DDBJ whole genome shotgun (WGS) entry which is preliminary data.</text>
</comment>
<proteinExistence type="predicted"/>
<protein>
    <submittedName>
        <fullName evidence="1">Uncharacterized protein</fullName>
    </submittedName>
</protein>